<feature type="domain" description="J" evidence="6">
    <location>
        <begin position="4"/>
        <end position="69"/>
    </location>
</feature>
<reference evidence="8" key="1">
    <citation type="submission" date="2017-06" db="EMBL/GenBank/DDBJ databases">
        <authorList>
            <person name="Varghese N."/>
            <person name="Submissions S."/>
        </authorList>
    </citation>
    <scope>NUCLEOTIDE SEQUENCE [LARGE SCALE GENOMIC DNA]</scope>
    <source>
        <strain evidence="8">DSM 11116</strain>
    </source>
</reference>
<keyword evidence="5" id="KW-0812">Transmembrane</keyword>
<keyword evidence="2 3" id="KW-0802">TPR repeat</keyword>
<dbReference type="SMART" id="SM00028">
    <property type="entry name" value="TPR"/>
    <property type="match status" value="4"/>
</dbReference>
<dbReference type="CDD" id="cd06257">
    <property type="entry name" value="DnaJ"/>
    <property type="match status" value="1"/>
</dbReference>
<feature type="region of interest" description="Disordered" evidence="4">
    <location>
        <begin position="96"/>
        <end position="120"/>
    </location>
</feature>
<evidence type="ECO:0000256" key="3">
    <source>
        <dbReference type="PROSITE-ProRule" id="PRU00339"/>
    </source>
</evidence>
<keyword evidence="1" id="KW-0677">Repeat</keyword>
<keyword evidence="5" id="KW-0472">Membrane</keyword>
<evidence type="ECO:0000256" key="5">
    <source>
        <dbReference type="SAM" id="Phobius"/>
    </source>
</evidence>
<dbReference type="SUPFAM" id="SSF48452">
    <property type="entry name" value="TPR-like"/>
    <property type="match status" value="1"/>
</dbReference>
<keyword evidence="8" id="KW-1185">Reference proteome</keyword>
<dbReference type="AlphaFoldDB" id="A0A212UG20"/>
<dbReference type="SUPFAM" id="SSF46565">
    <property type="entry name" value="Chaperone J-domain"/>
    <property type="match status" value="1"/>
</dbReference>
<dbReference type="InterPro" id="IPR019734">
    <property type="entry name" value="TPR_rpt"/>
</dbReference>
<sequence>MSQNHYQILGVSTTATAREIKLAYKRLAVQYHPDKHGGNTLYEDLFKAVAAAYHILGEPGRRAQYDHQLQIAARRAEEARRQQQYRAQAQHLYGVPMPPPAPLRTRRPAGSAERHYRTIPRQRQKFTRRDYWLTAMFLLGLLLFVLSVKVTMDHVTAVSNYDDGIEAYTRREWSTAHSFFTETLHFKPKHTAALQRRAELEQLIYHDYVAAAQDYRAAIVEIESSRRRAALLSRLGQCHAALQHPDSAQQAFRQALALDSTVVRALLARGEAELFQRRRYASAIRDFSAGLRHTRSSVLLARLMLYRGLAHYKHQDYGAARADYWQVLTLTPRSGQVYFLLGRVAQKEGALPDACEFFRRAVVQGYQFAEDARNETCGRRQLPVTPVQPARN</sequence>
<evidence type="ECO:0000313" key="7">
    <source>
        <dbReference type="EMBL" id="SNC77081.1"/>
    </source>
</evidence>
<feature type="transmembrane region" description="Helical" evidence="5">
    <location>
        <begin position="131"/>
        <end position="152"/>
    </location>
</feature>
<dbReference type="PANTHER" id="PTHR44200">
    <property type="entry name" value="DNAJ HOMOLOG SUBFAMILY C MEMBER 7"/>
    <property type="match status" value="1"/>
</dbReference>
<dbReference type="Gene3D" id="1.25.40.10">
    <property type="entry name" value="Tetratricopeptide repeat domain"/>
    <property type="match status" value="2"/>
</dbReference>
<dbReference type="Proteomes" id="UP000198131">
    <property type="component" value="Unassembled WGS sequence"/>
</dbReference>
<dbReference type="OrthoDB" id="1495940at2"/>
<dbReference type="InterPro" id="IPR013105">
    <property type="entry name" value="TPR_2"/>
</dbReference>
<dbReference type="PANTHER" id="PTHR44200:SF1">
    <property type="entry name" value="DNAJ HOMOLOG SUBFAMILY C MEMBER 7"/>
    <property type="match status" value="1"/>
</dbReference>
<feature type="repeat" description="TPR" evidence="3">
    <location>
        <begin position="301"/>
        <end position="334"/>
    </location>
</feature>
<feature type="repeat" description="TPR" evidence="3">
    <location>
        <begin position="229"/>
        <end position="262"/>
    </location>
</feature>
<protein>
    <submittedName>
        <fullName evidence="7">Tetratricopeptide repeat-containing protein</fullName>
    </submittedName>
</protein>
<evidence type="ECO:0000313" key="8">
    <source>
        <dbReference type="Proteomes" id="UP000198131"/>
    </source>
</evidence>
<organism evidence="7 8">
    <name type="scientific">Hymenobacter gelipurpurascens</name>
    <dbReference type="NCBI Taxonomy" id="89968"/>
    <lineage>
        <taxon>Bacteria</taxon>
        <taxon>Pseudomonadati</taxon>
        <taxon>Bacteroidota</taxon>
        <taxon>Cytophagia</taxon>
        <taxon>Cytophagales</taxon>
        <taxon>Hymenobacteraceae</taxon>
        <taxon>Hymenobacter</taxon>
    </lineage>
</organism>
<dbReference type="RefSeq" id="WP_088845041.1">
    <property type="nucleotide sequence ID" value="NZ_FYEW01000002.1"/>
</dbReference>
<dbReference type="Pfam" id="PF13432">
    <property type="entry name" value="TPR_16"/>
    <property type="match status" value="1"/>
</dbReference>
<dbReference type="EMBL" id="FYEW01000002">
    <property type="protein sequence ID" value="SNC77081.1"/>
    <property type="molecule type" value="Genomic_DNA"/>
</dbReference>
<dbReference type="SMART" id="SM00271">
    <property type="entry name" value="DnaJ"/>
    <property type="match status" value="1"/>
</dbReference>
<dbReference type="PROSITE" id="PS50076">
    <property type="entry name" value="DNAJ_2"/>
    <property type="match status" value="1"/>
</dbReference>
<evidence type="ECO:0000259" key="6">
    <source>
        <dbReference type="PROSITE" id="PS50076"/>
    </source>
</evidence>
<name>A0A212UG20_9BACT</name>
<dbReference type="PROSITE" id="PS50005">
    <property type="entry name" value="TPR"/>
    <property type="match status" value="2"/>
</dbReference>
<proteinExistence type="predicted"/>
<dbReference type="Pfam" id="PF00226">
    <property type="entry name" value="DnaJ"/>
    <property type="match status" value="1"/>
</dbReference>
<dbReference type="Gene3D" id="1.10.287.110">
    <property type="entry name" value="DnaJ domain"/>
    <property type="match status" value="1"/>
</dbReference>
<keyword evidence="5" id="KW-1133">Transmembrane helix</keyword>
<dbReference type="InterPro" id="IPR036869">
    <property type="entry name" value="J_dom_sf"/>
</dbReference>
<dbReference type="InterPro" id="IPR052758">
    <property type="entry name" value="SRC_co-chaperone"/>
</dbReference>
<gene>
    <name evidence="7" type="ORF">SAMN06265337_3709</name>
</gene>
<dbReference type="InterPro" id="IPR001623">
    <property type="entry name" value="DnaJ_domain"/>
</dbReference>
<dbReference type="InterPro" id="IPR011990">
    <property type="entry name" value="TPR-like_helical_dom_sf"/>
</dbReference>
<accession>A0A212UG20</accession>
<dbReference type="Pfam" id="PF07719">
    <property type="entry name" value="TPR_2"/>
    <property type="match status" value="1"/>
</dbReference>
<evidence type="ECO:0000256" key="1">
    <source>
        <dbReference type="ARBA" id="ARBA00022737"/>
    </source>
</evidence>
<dbReference type="PRINTS" id="PR00625">
    <property type="entry name" value="JDOMAIN"/>
</dbReference>
<evidence type="ECO:0000256" key="2">
    <source>
        <dbReference type="ARBA" id="ARBA00022803"/>
    </source>
</evidence>
<evidence type="ECO:0000256" key="4">
    <source>
        <dbReference type="SAM" id="MobiDB-lite"/>
    </source>
</evidence>